<feature type="transmembrane region" description="Helical" evidence="1">
    <location>
        <begin position="12"/>
        <end position="33"/>
    </location>
</feature>
<dbReference type="EMBL" id="LAZR01008144">
    <property type="protein sequence ID" value="KKM80669.1"/>
    <property type="molecule type" value="Genomic_DNA"/>
</dbReference>
<evidence type="ECO:0000313" key="2">
    <source>
        <dbReference type="EMBL" id="KKM80669.1"/>
    </source>
</evidence>
<accession>A0A0F9KEH6</accession>
<reference evidence="2" key="1">
    <citation type="journal article" date="2015" name="Nature">
        <title>Complex archaea that bridge the gap between prokaryotes and eukaryotes.</title>
        <authorList>
            <person name="Spang A."/>
            <person name="Saw J.H."/>
            <person name="Jorgensen S.L."/>
            <person name="Zaremba-Niedzwiedzka K."/>
            <person name="Martijn J."/>
            <person name="Lind A.E."/>
            <person name="van Eijk R."/>
            <person name="Schleper C."/>
            <person name="Guy L."/>
            <person name="Ettema T.J."/>
        </authorList>
    </citation>
    <scope>NUCLEOTIDE SEQUENCE</scope>
</reference>
<keyword evidence="1" id="KW-1133">Transmembrane helix</keyword>
<keyword evidence="1" id="KW-0812">Transmembrane</keyword>
<evidence type="ECO:0000256" key="1">
    <source>
        <dbReference type="SAM" id="Phobius"/>
    </source>
</evidence>
<organism evidence="2">
    <name type="scientific">marine sediment metagenome</name>
    <dbReference type="NCBI Taxonomy" id="412755"/>
    <lineage>
        <taxon>unclassified sequences</taxon>
        <taxon>metagenomes</taxon>
        <taxon>ecological metagenomes</taxon>
    </lineage>
</organism>
<keyword evidence="1" id="KW-0472">Membrane</keyword>
<comment type="caution">
    <text evidence="2">The sequence shown here is derived from an EMBL/GenBank/DDBJ whole genome shotgun (WGS) entry which is preliminary data.</text>
</comment>
<proteinExistence type="predicted"/>
<protein>
    <submittedName>
        <fullName evidence="2">Uncharacterized protein</fullName>
    </submittedName>
</protein>
<sequence length="100" mass="11418">MANSVTSWLNRWGLWVLLGLAIALGVLCWLFPVSRRGKPQVLKEAREGAERIKALAAKRLEEHDRRMATRRKELEAIEAIGDEEKRLQALANFANRRTVP</sequence>
<name>A0A0F9KEH6_9ZZZZ</name>
<dbReference type="AlphaFoldDB" id="A0A0F9KEH6"/>
<gene>
    <name evidence="2" type="ORF">LCGC14_1337530</name>
</gene>